<protein>
    <submittedName>
        <fullName evidence="1">Uncharacterized protein</fullName>
    </submittedName>
</protein>
<reference evidence="1 2" key="1">
    <citation type="submission" date="2022-03" db="EMBL/GenBank/DDBJ databases">
        <title>Isotopic signatures of nitrous oxide derived from detoxification processes.</title>
        <authorList>
            <person name="Behrendt U."/>
            <person name="Buchen C."/>
            <person name="Well R."/>
            <person name="Ulrich A."/>
            <person name="Rohe L."/>
            <person name="Kolb S."/>
            <person name="Schloter M."/>
            <person name="Horn M.A."/>
            <person name="Augustin J."/>
        </authorList>
    </citation>
    <scope>NUCLEOTIDE SEQUENCE [LARGE SCALE GENOMIC DNA]</scope>
    <source>
        <strain evidence="1 2">S4-C24</strain>
    </source>
</reference>
<dbReference type="EMBL" id="CP093326">
    <property type="protein sequence ID" value="UNK46631.1"/>
    <property type="molecule type" value="Genomic_DNA"/>
</dbReference>
<sequence>MDALLDDEQGRWLLPRLTAGSSTMHVAVPRGYPAYARIFHPAERDRPVLQGGQQGQVGTSELHVTSEEVSWATVAEAFGTIMHPLAQFHRLIGSPEDDGNGVHDAAGWRYFEPITGNLDAGVLAAVARHLDDHTTTPTEGVAAVWEGWGGLTSSAGYAVLAASDGPIPVGSGYFVPDGGPGSGILPKDVVNGPVLALPDRSYYLFSAGARFFAGSGWPNGAAWHDGSAIPQSPSIVWPDDHSWVLVTEIDWDSTIVAGSWELIGALVSDPTIEALPIREGANLRWDSDNENRPPNSSA</sequence>
<proteinExistence type="predicted"/>
<accession>A0ABY3WAZ3</accession>
<gene>
    <name evidence="1" type="ORF">MNQ99_04540</name>
</gene>
<organism evidence="1 2">
    <name type="scientific">Arthrobacter sulfonylureivorans</name>
    <dbReference type="NCBI Taxonomy" id="2486855"/>
    <lineage>
        <taxon>Bacteria</taxon>
        <taxon>Bacillati</taxon>
        <taxon>Actinomycetota</taxon>
        <taxon>Actinomycetes</taxon>
        <taxon>Micrococcales</taxon>
        <taxon>Micrococcaceae</taxon>
        <taxon>Arthrobacter</taxon>
    </lineage>
</organism>
<dbReference type="Proteomes" id="UP000829069">
    <property type="component" value="Chromosome"/>
</dbReference>
<dbReference type="RefSeq" id="WP_241914601.1">
    <property type="nucleotide sequence ID" value="NZ_CP093326.1"/>
</dbReference>
<evidence type="ECO:0000313" key="2">
    <source>
        <dbReference type="Proteomes" id="UP000829069"/>
    </source>
</evidence>
<evidence type="ECO:0000313" key="1">
    <source>
        <dbReference type="EMBL" id="UNK46631.1"/>
    </source>
</evidence>
<keyword evidence="2" id="KW-1185">Reference proteome</keyword>
<name>A0ABY3WAZ3_9MICC</name>